<protein>
    <submittedName>
        <fullName evidence="4">Tyrosine-protein phosphatase</fullName>
    </submittedName>
</protein>
<dbReference type="RefSeq" id="WP_186907518.1">
    <property type="nucleotide sequence ID" value="NZ_JACOPP010000008.1"/>
</dbReference>
<organism evidence="4 5">
    <name type="scientific">Lawsonibacter hominis</name>
    <dbReference type="NCBI Taxonomy" id="2763053"/>
    <lineage>
        <taxon>Bacteria</taxon>
        <taxon>Bacillati</taxon>
        <taxon>Bacillota</taxon>
        <taxon>Clostridia</taxon>
        <taxon>Eubacteriales</taxon>
        <taxon>Oscillospiraceae</taxon>
        <taxon>Lawsonibacter</taxon>
    </lineage>
</organism>
<dbReference type="PROSITE" id="PS51272">
    <property type="entry name" value="SLH"/>
    <property type="match status" value="1"/>
</dbReference>
<keyword evidence="1" id="KW-0677">Repeat</keyword>
<feature type="domain" description="SLH" evidence="3">
    <location>
        <begin position="53"/>
        <end position="116"/>
    </location>
</feature>
<dbReference type="Pfam" id="PF13350">
    <property type="entry name" value="Y_phosphatase3"/>
    <property type="match status" value="1"/>
</dbReference>
<name>A0A8J6M8G7_9FIRM</name>
<dbReference type="Pfam" id="PF00395">
    <property type="entry name" value="SLH"/>
    <property type="match status" value="1"/>
</dbReference>
<evidence type="ECO:0000313" key="4">
    <source>
        <dbReference type="EMBL" id="MBC5733626.1"/>
    </source>
</evidence>
<gene>
    <name evidence="4" type="ORF">H8S57_07770</name>
</gene>
<dbReference type="InterPro" id="IPR026893">
    <property type="entry name" value="Tyr/Ser_Pase_IphP-type"/>
</dbReference>
<dbReference type="Gene3D" id="3.90.190.10">
    <property type="entry name" value="Protein tyrosine phosphatase superfamily"/>
    <property type="match status" value="1"/>
</dbReference>
<sequence length="440" mass="45744">MKQIPKRVLAIGLSAALLVPGGALAAAGGDPALSRSAFARVLWEEAGRPSAPAGEFFSDVAPGDANYTAILWCAQSGIAAGNDKGLFLPQTPVTREQAAVMLNHLAVHNGDGIIAAADLSGCSDAGTVSAWAEEDVQWAVAKTILPLENGLLDPQGTLTAAEAQAMAQRYAATAQHAHTLGLSGVENARQLGGYVTRDGRVVKDNVLLRTGKLSGATEADLALLAGLNLTQIVDLRTTAEIREGPDPVLDGVVNTQINILGDDSSATSAVTGIYGSDPVQAIIAIVQSGQFGNDMYLSFLESENGLAGYRAFFQKLLGQKEGEALLWHCTGGKDRAGTAAVLLLSALGVDRETVLQDFMLTNDFNAQKIAYMAQAAQAKGADAATVAGVKNLTGVNYDAMAAMLDAIDSKYGSMHAFLTAEDGMALTEAQLAQLQALYLQ</sequence>
<evidence type="ECO:0000256" key="2">
    <source>
        <dbReference type="SAM" id="SignalP"/>
    </source>
</evidence>
<feature type="chain" id="PRO_5035165895" evidence="2">
    <location>
        <begin position="26"/>
        <end position="440"/>
    </location>
</feature>
<evidence type="ECO:0000259" key="3">
    <source>
        <dbReference type="PROSITE" id="PS51272"/>
    </source>
</evidence>
<feature type="signal peptide" evidence="2">
    <location>
        <begin position="1"/>
        <end position="25"/>
    </location>
</feature>
<keyword evidence="2" id="KW-0732">Signal</keyword>
<dbReference type="Proteomes" id="UP000661435">
    <property type="component" value="Unassembled WGS sequence"/>
</dbReference>
<proteinExistence type="predicted"/>
<evidence type="ECO:0000313" key="5">
    <source>
        <dbReference type="Proteomes" id="UP000661435"/>
    </source>
</evidence>
<evidence type="ECO:0000256" key="1">
    <source>
        <dbReference type="ARBA" id="ARBA00022737"/>
    </source>
</evidence>
<keyword evidence="5" id="KW-1185">Reference proteome</keyword>
<dbReference type="EMBL" id="JACOPP010000008">
    <property type="protein sequence ID" value="MBC5733626.1"/>
    <property type="molecule type" value="Genomic_DNA"/>
</dbReference>
<dbReference type="InterPro" id="IPR029021">
    <property type="entry name" value="Prot-tyrosine_phosphatase-like"/>
</dbReference>
<reference evidence="4" key="1">
    <citation type="submission" date="2020-08" db="EMBL/GenBank/DDBJ databases">
        <title>Genome public.</title>
        <authorList>
            <person name="Liu C."/>
            <person name="Sun Q."/>
        </authorList>
    </citation>
    <scope>NUCLEOTIDE SEQUENCE</scope>
    <source>
        <strain evidence="4">NSJ-51</strain>
    </source>
</reference>
<comment type="caution">
    <text evidence="4">The sequence shown here is derived from an EMBL/GenBank/DDBJ whole genome shotgun (WGS) entry which is preliminary data.</text>
</comment>
<dbReference type="InterPro" id="IPR001119">
    <property type="entry name" value="SLH_dom"/>
</dbReference>
<dbReference type="SUPFAM" id="SSF52799">
    <property type="entry name" value="(Phosphotyrosine protein) phosphatases II"/>
    <property type="match status" value="1"/>
</dbReference>
<accession>A0A8J6M8G7</accession>
<dbReference type="AlphaFoldDB" id="A0A8J6M8G7"/>
<dbReference type="GO" id="GO:0004721">
    <property type="term" value="F:phosphoprotein phosphatase activity"/>
    <property type="evidence" value="ECO:0007669"/>
    <property type="project" value="InterPro"/>
</dbReference>